<feature type="domain" description="DUF4397" evidence="3">
    <location>
        <begin position="147"/>
        <end position="223"/>
    </location>
</feature>
<proteinExistence type="predicted"/>
<feature type="transmembrane region" description="Helical" evidence="1">
    <location>
        <begin position="241"/>
        <end position="260"/>
    </location>
</feature>
<dbReference type="InterPro" id="IPR025510">
    <property type="entry name" value="DUF4397"/>
</dbReference>
<feature type="chain" id="PRO_5046763859" evidence="2">
    <location>
        <begin position="23"/>
        <end position="266"/>
    </location>
</feature>
<keyword evidence="1" id="KW-1133">Transmembrane helix</keyword>
<sequence length="266" mass="27914">MKKLAMMVIIMVFALMGTSVLAAESKNAMVRIVHASPDAPAVDVTVDGNTVVEGAKFKDATDFMALPAGNHKVEIFAAGTVEEGKPVITSDLTVEAGKMYTAAAINTLDNLELKILNDDTMVTDGKSKIRVGHFSPDAPAVDVAVKDGDVLFPEAEFKGVTDYMEVDPGSYDLEVRAAGSKDSVLDLAGTELKENMTYTVLAVGFAKKDPALDAIVLEDPMMPAGMPKTGMGGTSENEHSAAPWAIFAAAAGLGALVIYGKKKSTQ</sequence>
<keyword evidence="1" id="KW-0472">Membrane</keyword>
<dbReference type="EMBL" id="CP147407">
    <property type="protein sequence ID" value="WXB98898.1"/>
    <property type="molecule type" value="Genomic_DNA"/>
</dbReference>
<reference evidence="4 5" key="1">
    <citation type="submission" date="2024-02" db="EMBL/GenBank/DDBJ databases">
        <title>Seven novel Bacillus-like species.</title>
        <authorList>
            <person name="Liu G."/>
        </authorList>
    </citation>
    <scope>NUCLEOTIDE SEQUENCE [LARGE SCALE GENOMIC DNA]</scope>
    <source>
        <strain evidence="4 5">FJAT-52054</strain>
    </source>
</reference>
<gene>
    <name evidence="4" type="ORF">WCV65_10590</name>
</gene>
<dbReference type="Pfam" id="PF14344">
    <property type="entry name" value="DUF4397"/>
    <property type="match status" value="2"/>
</dbReference>
<evidence type="ECO:0000313" key="4">
    <source>
        <dbReference type="EMBL" id="WXB98898.1"/>
    </source>
</evidence>
<accession>A0ABZ2NM40</accession>
<feature type="signal peptide" evidence="2">
    <location>
        <begin position="1"/>
        <end position="22"/>
    </location>
</feature>
<protein>
    <submittedName>
        <fullName evidence="4">DUF4397 domain-containing protein</fullName>
    </submittedName>
</protein>
<keyword evidence="2" id="KW-0732">Signal</keyword>
<evidence type="ECO:0000256" key="1">
    <source>
        <dbReference type="SAM" id="Phobius"/>
    </source>
</evidence>
<evidence type="ECO:0000313" key="5">
    <source>
        <dbReference type="Proteomes" id="UP001377337"/>
    </source>
</evidence>
<name>A0ABZ2NM40_9BACI</name>
<feature type="domain" description="DUF4397" evidence="3">
    <location>
        <begin position="28"/>
        <end position="144"/>
    </location>
</feature>
<evidence type="ECO:0000259" key="3">
    <source>
        <dbReference type="Pfam" id="PF14344"/>
    </source>
</evidence>
<organism evidence="4 5">
    <name type="scientific">Metabacillus sediminis</name>
    <dbReference type="NCBI Taxonomy" id="3117746"/>
    <lineage>
        <taxon>Bacteria</taxon>
        <taxon>Bacillati</taxon>
        <taxon>Bacillota</taxon>
        <taxon>Bacilli</taxon>
        <taxon>Bacillales</taxon>
        <taxon>Bacillaceae</taxon>
        <taxon>Metabacillus</taxon>
    </lineage>
</organism>
<keyword evidence="1" id="KW-0812">Transmembrane</keyword>
<dbReference type="Proteomes" id="UP001377337">
    <property type="component" value="Chromosome"/>
</dbReference>
<evidence type="ECO:0000256" key="2">
    <source>
        <dbReference type="SAM" id="SignalP"/>
    </source>
</evidence>
<keyword evidence="5" id="KW-1185">Reference proteome</keyword>
<dbReference type="RefSeq" id="WP_338782062.1">
    <property type="nucleotide sequence ID" value="NZ_CP147407.1"/>
</dbReference>